<reference evidence="3" key="1">
    <citation type="submission" date="2023-08" db="EMBL/GenBank/DDBJ databases">
        <authorList>
            <person name="Chen Y."/>
            <person name="Shah S."/>
            <person name="Dougan E. K."/>
            <person name="Thang M."/>
            <person name="Chan C."/>
        </authorList>
    </citation>
    <scope>NUCLEOTIDE SEQUENCE</scope>
</reference>
<name>A0AA36IRU2_9DINO</name>
<evidence type="ECO:0000256" key="1">
    <source>
        <dbReference type="ARBA" id="ARBA00022795"/>
    </source>
</evidence>
<comment type="caution">
    <text evidence="3">The sequence shown here is derived from an EMBL/GenBank/DDBJ whole genome shotgun (WGS) entry which is preliminary data.</text>
</comment>
<dbReference type="AlphaFoldDB" id="A0AA36IRU2"/>
<dbReference type="Pfam" id="PF07378">
    <property type="entry name" value="FlbT"/>
    <property type="match status" value="1"/>
</dbReference>
<evidence type="ECO:0000313" key="3">
    <source>
        <dbReference type="EMBL" id="CAJ1391714.1"/>
    </source>
</evidence>
<keyword evidence="2" id="KW-0694">RNA-binding</keyword>
<dbReference type="NCBIfam" id="NF004670">
    <property type="entry name" value="PRK06009.1"/>
    <property type="match status" value="1"/>
</dbReference>
<accession>A0AA36IRU2</accession>
<dbReference type="EMBL" id="CAUJNA010002223">
    <property type="protein sequence ID" value="CAJ1391714.1"/>
    <property type="molecule type" value="Genomic_DNA"/>
</dbReference>
<keyword evidence="1" id="KW-1005">Bacterial flagellum biogenesis</keyword>
<dbReference type="GO" id="GO:0048027">
    <property type="term" value="F:mRNA 5'-UTR binding"/>
    <property type="evidence" value="ECO:0007669"/>
    <property type="project" value="InterPro"/>
</dbReference>
<sequence>MDQALKDGPNSMATVEAMHFTMRLWTHLMQDLAEPENELPDDLRASLISIGIWILKEADAANERVFINGAVLRADRKVGIELLNDVDFLLENHVLQVEHADTPLKQLYFIIQIMLMSPSEKPAAAKLYKDSVKALLATFDSAEVLNGLKQIDVMIAEERTFEALKALRALFEVEDEAMTDVSAVTGVQGTTGTSQTGSAQTVDYDAFLKLLTAQMQNQDPTEPISDTEYIAQLASFSNVEQSTKLNDKLDYLIQMTSFQQAGSLIGRTVTSADGLTSGTVAEVKILSQGTVAILSDGTEVPVSAGLTVS</sequence>
<keyword evidence="4" id="KW-1185">Reference proteome</keyword>
<dbReference type="Proteomes" id="UP001178507">
    <property type="component" value="Unassembled WGS sequence"/>
</dbReference>
<gene>
    <name evidence="3" type="ORF">EVOR1521_LOCUS16978</name>
</gene>
<evidence type="ECO:0000256" key="2">
    <source>
        <dbReference type="ARBA" id="ARBA00022884"/>
    </source>
</evidence>
<evidence type="ECO:0000313" key="4">
    <source>
        <dbReference type="Proteomes" id="UP001178507"/>
    </source>
</evidence>
<dbReference type="Pfam" id="PF03963">
    <property type="entry name" value="FlgD"/>
    <property type="match status" value="1"/>
</dbReference>
<dbReference type="GO" id="GO:0006402">
    <property type="term" value="P:mRNA catabolic process"/>
    <property type="evidence" value="ECO:0007669"/>
    <property type="project" value="InterPro"/>
</dbReference>
<proteinExistence type="predicted"/>
<dbReference type="InterPro" id="IPR009967">
    <property type="entry name" value="Flagellum_FlbT"/>
</dbReference>
<evidence type="ECO:0008006" key="5">
    <source>
        <dbReference type="Google" id="ProtNLM"/>
    </source>
</evidence>
<organism evidence="3 4">
    <name type="scientific">Effrenium voratum</name>
    <dbReference type="NCBI Taxonomy" id="2562239"/>
    <lineage>
        <taxon>Eukaryota</taxon>
        <taxon>Sar</taxon>
        <taxon>Alveolata</taxon>
        <taxon>Dinophyceae</taxon>
        <taxon>Suessiales</taxon>
        <taxon>Symbiodiniaceae</taxon>
        <taxon>Effrenium</taxon>
    </lineage>
</organism>
<protein>
    <recommendedName>
        <fullName evidence="5">Basal-body rod modification protein FlgD</fullName>
    </recommendedName>
</protein>
<dbReference type="NCBIfam" id="NF001995">
    <property type="entry name" value="PRK00794.1-1"/>
    <property type="match status" value="1"/>
</dbReference>
<dbReference type="InterPro" id="IPR005648">
    <property type="entry name" value="FlgD"/>
</dbReference>